<feature type="chain" id="PRO_5013876677" description="Beta-lactamase" evidence="7">
    <location>
        <begin position="29"/>
        <end position="392"/>
    </location>
</feature>
<evidence type="ECO:0000313" key="10">
    <source>
        <dbReference type="Proteomes" id="UP000228593"/>
    </source>
</evidence>
<accession>A0A2G8T5Z2</accession>
<organism evidence="9 10">
    <name type="scientific">Massilia psychrophila</name>
    <dbReference type="NCBI Taxonomy" id="1603353"/>
    <lineage>
        <taxon>Bacteria</taxon>
        <taxon>Pseudomonadati</taxon>
        <taxon>Pseudomonadota</taxon>
        <taxon>Betaproteobacteria</taxon>
        <taxon>Burkholderiales</taxon>
        <taxon>Oxalobacteraceae</taxon>
        <taxon>Telluria group</taxon>
        <taxon>Massilia</taxon>
    </lineage>
</organism>
<evidence type="ECO:0000256" key="2">
    <source>
        <dbReference type="ARBA" id="ARBA00007840"/>
    </source>
</evidence>
<evidence type="ECO:0000256" key="6">
    <source>
        <dbReference type="RuleBase" id="RU361140"/>
    </source>
</evidence>
<comment type="similarity">
    <text evidence="2 6">Belongs to the class-C beta-lactamase family.</text>
</comment>
<dbReference type="EMBL" id="PDOB01000002">
    <property type="protein sequence ID" value="PIL41432.1"/>
    <property type="molecule type" value="Genomic_DNA"/>
</dbReference>
<proteinExistence type="inferred from homology"/>
<dbReference type="Proteomes" id="UP000228593">
    <property type="component" value="Unassembled WGS sequence"/>
</dbReference>
<dbReference type="Gene3D" id="3.40.710.10">
    <property type="entry name" value="DD-peptidase/beta-lactamase superfamily"/>
    <property type="match status" value="1"/>
</dbReference>
<keyword evidence="5 6" id="KW-0046">Antibiotic resistance</keyword>
<dbReference type="InterPro" id="IPR050491">
    <property type="entry name" value="AmpC-like"/>
</dbReference>
<dbReference type="PANTHER" id="PTHR46825:SF8">
    <property type="entry name" value="BETA-LACTAMASE-RELATED"/>
    <property type="match status" value="1"/>
</dbReference>
<evidence type="ECO:0000256" key="3">
    <source>
        <dbReference type="ARBA" id="ARBA00012865"/>
    </source>
</evidence>
<keyword evidence="10" id="KW-1185">Reference proteome</keyword>
<evidence type="ECO:0000313" key="9">
    <source>
        <dbReference type="EMBL" id="PIL41432.1"/>
    </source>
</evidence>
<dbReference type="OrthoDB" id="5377431at2"/>
<dbReference type="PANTHER" id="PTHR46825">
    <property type="entry name" value="D-ALANYL-D-ALANINE-CARBOXYPEPTIDASE/ENDOPEPTIDASE AMPH"/>
    <property type="match status" value="1"/>
</dbReference>
<protein>
    <recommendedName>
        <fullName evidence="3 6">Beta-lactamase</fullName>
        <ecNumber evidence="3 6">3.5.2.6</ecNumber>
    </recommendedName>
</protein>
<dbReference type="InterPro" id="IPR001586">
    <property type="entry name" value="Beta-lactam_class-C_AS"/>
</dbReference>
<evidence type="ECO:0000256" key="4">
    <source>
        <dbReference type="ARBA" id="ARBA00022801"/>
    </source>
</evidence>
<dbReference type="PROSITE" id="PS00336">
    <property type="entry name" value="BETA_LACTAMASE_C"/>
    <property type="match status" value="1"/>
</dbReference>
<gene>
    <name evidence="9" type="ORF">CR103_02705</name>
</gene>
<dbReference type="AlphaFoldDB" id="A0A2G8T5Z2"/>
<evidence type="ECO:0000256" key="5">
    <source>
        <dbReference type="ARBA" id="ARBA00023251"/>
    </source>
</evidence>
<dbReference type="Pfam" id="PF00144">
    <property type="entry name" value="Beta-lactamase"/>
    <property type="match status" value="1"/>
</dbReference>
<evidence type="ECO:0000259" key="8">
    <source>
        <dbReference type="Pfam" id="PF00144"/>
    </source>
</evidence>
<dbReference type="NCBIfam" id="NF033085">
    <property type="entry name" value="bla_class_C"/>
    <property type="match status" value="1"/>
</dbReference>
<dbReference type="RefSeq" id="WP_099914474.1">
    <property type="nucleotide sequence ID" value="NZ_BMHS01000003.1"/>
</dbReference>
<dbReference type="InterPro" id="IPR058136">
    <property type="entry name" value="AmpC"/>
</dbReference>
<sequence length="392" mass="42639">MLTILPKLISCTAIAVISSCFVPLTSWAADDAAQIRAIVDTAVRPVMAEYDVPGMAVAVTINNQSWFFNYGVASRENATAISENTLFEIGSVSKTFAAILATYAQAQGVLSLDDHPGKYLPQLKNSAIDQASLLHLGTYCAGGLPLQVPDEISNMQQMMAYFQNWKPDAAPGAVRRYSNPSIGLFGHIAALAMKSDFASVAESVLFPQLGLQHTYVRVPDSAQANYAWGYNKANKAIRVTPDVFDVEAYGVKSSSADMIHFVRENIEPAQLAGPMRRAVEATHVGYFEVGAMVQGLGWEQYPYPVTLERLLEGNSQSMLMEANPTRPLRAPREPVKPTLFNKTGSTAGFGSYVLFVPEKKIGIVMLANRSYPIPARVKAAYAILQQLAPIVR</sequence>
<keyword evidence="4 6" id="KW-0378">Hydrolase</keyword>
<reference evidence="9 10" key="1">
    <citation type="submission" date="2017-10" db="EMBL/GenBank/DDBJ databases">
        <title>Massilia psychrophilum sp. nov., a novel purple-pigmented bacterium isolated from Tianshan glacier, Xinjiang Municipality, China.</title>
        <authorList>
            <person name="Wang H."/>
        </authorList>
    </citation>
    <scope>NUCLEOTIDE SEQUENCE [LARGE SCALE GENOMIC DNA]</scope>
    <source>
        <strain evidence="9 10">JCM 30813</strain>
    </source>
</reference>
<dbReference type="GO" id="GO:0046677">
    <property type="term" value="P:response to antibiotic"/>
    <property type="evidence" value="ECO:0007669"/>
    <property type="project" value="UniProtKB-UniRule"/>
</dbReference>
<dbReference type="SUPFAM" id="SSF56601">
    <property type="entry name" value="beta-lactamase/transpeptidase-like"/>
    <property type="match status" value="1"/>
</dbReference>
<evidence type="ECO:0000256" key="1">
    <source>
        <dbReference type="ARBA" id="ARBA00001526"/>
    </source>
</evidence>
<dbReference type="GO" id="GO:0008800">
    <property type="term" value="F:beta-lactamase activity"/>
    <property type="evidence" value="ECO:0007669"/>
    <property type="project" value="UniProtKB-UniRule"/>
</dbReference>
<dbReference type="PROSITE" id="PS51257">
    <property type="entry name" value="PROKAR_LIPOPROTEIN"/>
    <property type="match status" value="1"/>
</dbReference>
<feature type="signal peptide" evidence="7">
    <location>
        <begin position="1"/>
        <end position="28"/>
    </location>
</feature>
<dbReference type="InterPro" id="IPR012338">
    <property type="entry name" value="Beta-lactam/transpept-like"/>
</dbReference>
<evidence type="ECO:0000256" key="7">
    <source>
        <dbReference type="SAM" id="SignalP"/>
    </source>
</evidence>
<feature type="domain" description="Beta-lactamase-related" evidence="8">
    <location>
        <begin position="39"/>
        <end position="387"/>
    </location>
</feature>
<dbReference type="InterPro" id="IPR001466">
    <property type="entry name" value="Beta-lactam-related"/>
</dbReference>
<dbReference type="GO" id="GO:0017001">
    <property type="term" value="P:antibiotic catabolic process"/>
    <property type="evidence" value="ECO:0007669"/>
    <property type="project" value="InterPro"/>
</dbReference>
<dbReference type="GO" id="GO:0030288">
    <property type="term" value="C:outer membrane-bounded periplasmic space"/>
    <property type="evidence" value="ECO:0007669"/>
    <property type="project" value="InterPro"/>
</dbReference>
<comment type="caution">
    <text evidence="9">The sequence shown here is derived from an EMBL/GenBank/DDBJ whole genome shotgun (WGS) entry which is preliminary data.</text>
</comment>
<keyword evidence="7" id="KW-0732">Signal</keyword>
<name>A0A2G8T5Z2_9BURK</name>
<comment type="catalytic activity">
    <reaction evidence="1 6">
        <text>a beta-lactam + H2O = a substituted beta-amino acid</text>
        <dbReference type="Rhea" id="RHEA:20401"/>
        <dbReference type="ChEBI" id="CHEBI:15377"/>
        <dbReference type="ChEBI" id="CHEBI:35627"/>
        <dbReference type="ChEBI" id="CHEBI:140347"/>
        <dbReference type="EC" id="3.5.2.6"/>
    </reaction>
</comment>
<dbReference type="EC" id="3.5.2.6" evidence="3 6"/>